<evidence type="ECO:0000313" key="7">
    <source>
        <dbReference type="EMBL" id="GMM56674.1"/>
    </source>
</evidence>
<evidence type="ECO:0000259" key="5">
    <source>
        <dbReference type="PROSITE" id="PS50197"/>
    </source>
</evidence>
<evidence type="ECO:0000256" key="1">
    <source>
        <dbReference type="ARBA" id="ARBA00022574"/>
    </source>
</evidence>
<comment type="caution">
    <text evidence="7">The sequence shown here is derived from an EMBL/GenBank/DDBJ whole genome shotgun (WGS) entry which is preliminary data.</text>
</comment>
<dbReference type="CDD" id="cd06071">
    <property type="entry name" value="Beach"/>
    <property type="match status" value="1"/>
</dbReference>
<dbReference type="Gene3D" id="1.10.1540.10">
    <property type="entry name" value="BEACH domain"/>
    <property type="match status" value="1"/>
</dbReference>
<accession>A0AAV5S247</accession>
<organism evidence="7 8">
    <name type="scientific">Maudiozyma humilis</name>
    <name type="common">Sour dough yeast</name>
    <name type="synonym">Kazachstania humilis</name>
    <dbReference type="NCBI Taxonomy" id="51915"/>
    <lineage>
        <taxon>Eukaryota</taxon>
        <taxon>Fungi</taxon>
        <taxon>Dikarya</taxon>
        <taxon>Ascomycota</taxon>
        <taxon>Saccharomycotina</taxon>
        <taxon>Saccharomycetes</taxon>
        <taxon>Saccharomycetales</taxon>
        <taxon>Saccharomycetaceae</taxon>
        <taxon>Maudiozyma</taxon>
    </lineage>
</organism>
<dbReference type="Pfam" id="PF02138">
    <property type="entry name" value="Beach"/>
    <property type="match status" value="1"/>
</dbReference>
<dbReference type="Gene3D" id="2.30.29.30">
    <property type="entry name" value="Pleckstrin-homology domain (PH domain)/Phosphotyrosine-binding domain (PTB)"/>
    <property type="match status" value="1"/>
</dbReference>
<dbReference type="InterPro" id="IPR036372">
    <property type="entry name" value="BEACH_dom_sf"/>
</dbReference>
<proteinExistence type="predicted"/>
<feature type="domain" description="BEACH-type PH" evidence="6">
    <location>
        <begin position="1337"/>
        <end position="1469"/>
    </location>
</feature>
<dbReference type="FunFam" id="1.10.1540.10:FF:000001">
    <property type="entry name" value="neurobeachin isoform X1"/>
    <property type="match status" value="1"/>
</dbReference>
<dbReference type="InterPro" id="IPR013320">
    <property type="entry name" value="ConA-like_dom_sf"/>
</dbReference>
<dbReference type="SUPFAM" id="SSF50978">
    <property type="entry name" value="WD40 repeat-like"/>
    <property type="match status" value="1"/>
</dbReference>
<dbReference type="InterPro" id="IPR023362">
    <property type="entry name" value="PH-BEACH_dom"/>
</dbReference>
<dbReference type="SUPFAM" id="SSF50729">
    <property type="entry name" value="PH domain-like"/>
    <property type="match status" value="1"/>
</dbReference>
<dbReference type="SUPFAM" id="SSF49899">
    <property type="entry name" value="Concanavalin A-like lectins/glucanases"/>
    <property type="match status" value="1"/>
</dbReference>
<dbReference type="SMART" id="SM01026">
    <property type="entry name" value="Beach"/>
    <property type="match status" value="1"/>
</dbReference>
<evidence type="ECO:0000256" key="2">
    <source>
        <dbReference type="ARBA" id="ARBA00022737"/>
    </source>
</evidence>
<evidence type="ECO:0000256" key="3">
    <source>
        <dbReference type="ARBA" id="ARBA00054699"/>
    </source>
</evidence>
<dbReference type="InterPro" id="IPR050865">
    <property type="entry name" value="BEACH_Domain"/>
</dbReference>
<reference evidence="7 8" key="1">
    <citation type="journal article" date="2023" name="Elife">
        <title>Identification of key yeast species and microbe-microbe interactions impacting larval growth of Drosophila in the wild.</title>
        <authorList>
            <person name="Mure A."/>
            <person name="Sugiura Y."/>
            <person name="Maeda R."/>
            <person name="Honda K."/>
            <person name="Sakurai N."/>
            <person name="Takahashi Y."/>
            <person name="Watada M."/>
            <person name="Katoh T."/>
            <person name="Gotoh A."/>
            <person name="Gotoh Y."/>
            <person name="Taniguchi I."/>
            <person name="Nakamura K."/>
            <person name="Hayashi T."/>
            <person name="Katayama T."/>
            <person name="Uemura T."/>
            <person name="Hattori Y."/>
        </authorList>
    </citation>
    <scope>NUCLEOTIDE SEQUENCE [LARGE SCALE GENOMIC DNA]</scope>
    <source>
        <strain evidence="7 8">KH-74</strain>
    </source>
</reference>
<dbReference type="InterPro" id="IPR036322">
    <property type="entry name" value="WD40_repeat_dom_sf"/>
</dbReference>
<evidence type="ECO:0000256" key="4">
    <source>
        <dbReference type="ARBA" id="ARBA00073334"/>
    </source>
</evidence>
<keyword evidence="2" id="KW-0677">Repeat</keyword>
<dbReference type="SUPFAM" id="SSF81837">
    <property type="entry name" value="BEACH domain"/>
    <property type="match status" value="1"/>
</dbReference>
<dbReference type="InterPro" id="IPR000409">
    <property type="entry name" value="BEACH_dom"/>
</dbReference>
<comment type="function">
    <text evidence="3">May be involved in protein sorting and cell wall formation.</text>
</comment>
<dbReference type="Pfam" id="PF14844">
    <property type="entry name" value="PH_BEACH"/>
    <property type="match status" value="1"/>
</dbReference>
<dbReference type="Gene3D" id="2.130.10.10">
    <property type="entry name" value="YVTN repeat-like/Quinoprotein amine dehydrogenase"/>
    <property type="match status" value="1"/>
</dbReference>
<feature type="domain" description="BEACH" evidence="5">
    <location>
        <begin position="1515"/>
        <end position="1809"/>
    </location>
</feature>
<dbReference type="InterPro" id="IPR015943">
    <property type="entry name" value="WD40/YVTN_repeat-like_dom_sf"/>
</dbReference>
<dbReference type="CDD" id="cd01201">
    <property type="entry name" value="PH_BEACH"/>
    <property type="match status" value="1"/>
</dbReference>
<dbReference type="EMBL" id="BTGD01000010">
    <property type="protein sequence ID" value="GMM56674.1"/>
    <property type="molecule type" value="Genomic_DNA"/>
</dbReference>
<dbReference type="PANTHER" id="PTHR13743:SF123">
    <property type="entry name" value="PROTEIN FAN"/>
    <property type="match status" value="1"/>
</dbReference>
<protein>
    <recommendedName>
        <fullName evidence="4">Beige protein homolog 1</fullName>
    </recommendedName>
</protein>
<keyword evidence="1" id="KW-0853">WD repeat</keyword>
<gene>
    <name evidence="7" type="ORF">DAKH74_032900</name>
</gene>
<evidence type="ECO:0000313" key="8">
    <source>
        <dbReference type="Proteomes" id="UP001377567"/>
    </source>
</evidence>
<name>A0AAV5S247_MAUHU</name>
<evidence type="ECO:0000259" key="6">
    <source>
        <dbReference type="PROSITE" id="PS51783"/>
    </source>
</evidence>
<dbReference type="Proteomes" id="UP001377567">
    <property type="component" value="Unassembled WGS sequence"/>
</dbReference>
<sequence>MENNSRDALLKLLNTVLEHAEFNEESSNDIYDEFTDLFELCERLDNDSQQNDDRLFDEINHFLEETFTCASLDCAFSFTDKQAWHDILTKNWPLNDHLTALAILIYFASSSFINKQALSYQGNIKDILLDRIEQCDEHPAEEIKIIKAYEELYSLLLSVNCRPREVVNIYDSVPTQSKHRILKHLVNQVSDPLVQNFLHFHNTSYSANISREAEYDCVSLQLHIVFNDVTSNRFISFGDNLFFEITEGKFSISNQSSLINTVNDFAFESDILYLLVFQISGNMLTIYVDGKFVNNIEIPANQPIIPLIKNFTIGSPICSFKIYRLYVWDVVLSSETIVLLNRLGPLHQNSYMIQYDFKGIYTIANRGVFTEVFLDSEVSAYPSYDAFLENFQTWDVKHIVYELDIPHLISDFGNNNFLCKFPTENETDDIQYGKCHYFQNSNISSILHSIDFIQFSMNGIETSENLDEVYEYTEELVVSLRDPILLNWFIYTKGFALLSHVLHQCVLKHKQGLTIQFMDLFLSNFCLNYETIKNLMIKNNLAYEYLILKFDLWHYPKKESSLSPTSETELLRFVCFHINLLLTSSKYSPYNLPIFIKNKMILKLFYFFYQNTTLNLTLVEDDIINTISPLVLMNVTSQNIEMFLNFSFLGILNGNSSNTILCLGTLDRIFSQSLQDRNIDKLRLLNQCIHARTTLFLISKLVVMNADPTIPLKILFRTFLSNSTLFVNFSKGNGMPILIHALALSEPKYYKSIIHKLFLFSVGLQDSSLNDPAVYAFETSSPSSVHVVFAEPLIISMVILDKVIQRCVKEKIRINDFIVDYCSVLRNHDILSIEHPFKANTVNPLTTRLLQSILELFVTLTVNNDTELFTKSIDAILELYVEASFNSLTSMDGNIFEDFLTDLLFPIRGSVDDVDKLPSQSYLDLSFFNSILPILLKRILKEDLTQKPRNIVTKNIVHLFNVFVNYFMSIKVTSEFLLDTFEVLARFLSHNHKTSIFLFHKTSTGQEIAHLFDRYTYLMLYLQFTKQTKWKPSDVQRMCNILTDNEIVSLAGSHFNLDVNVTAMITVYFILQLNENPSITIVSEVLRSILRASEKSLPSIVRIITTTHRNQLLPIFTAYMRNDNDESLALILSIDAMILNTSSLTKFSNICRSSAGILSSQLKIDATQLGDKIKDAKEKTQLETIIKVEPLFASFMEKNVELHSGFVYSGNKLVNECKSDIEEDINFYRNIIRRSKLNFLHVHNIQDSLPQETFWRLDFAEDVNRAHKRLLPCYRTDDYDEDLASGTIADEGCSAEITVSSIEDSIIQSNSPGNHARMDMDSFFQKNENRKILRLLKDGDTISHIWNSSLIIGLDLKEGILILGKRYLYFVHNYYFSEKEGNVVNITTVPESLRDVNIGLVIGDSIKQQLPSRNFTEVNSWHLNQLTFVMKRPFLLRDVAIEIMFDNNTTMFFSFKKRSIRENIYHLLTKLSNRFTLDPLYAIVLEELNERNNIVGTKNGISKTSITSKFVNLMTSNIKSKHVYEVTELWKSGMISNFYYLMVVNTLAGRSFNDLTQYPVFPWVIADYTSETLDLDNEETFRDLSKPMGAQSEKRRQMFVDRYEALKSVEDETSPAFHYGTHYSSAMIVSSYLIRLKPFTESFLLLQDGHFGHADRLFSSIERAWLSAAVENTTDVRELIPEFYFLPEFLLNMNGYDFGIDQNGQRVNDVKLPPWAHGDPKVFVAKNREALESPYVSEHLHEWIDLIFGYKQRGEMAEISVNVFNRMSYPGAINLDTIDDENERRALAGIIHNFGQTPLQIFQEPHVKRERVHSLKIDLTSLINIKREVKNDAEFTLVHHVLPKMNSFSIMSHISRPSTPTRDCVSPTIRAELCGSESIVVNGVTFNSIHLSRISICVSWKNNILVTGDVNGLIKIWEVTSINSEIQLIHKATLHGHLHEIKEISTLPEYYTLVTLDTHGNVFTWDMISYELIRKAHTTVKMMSVSKMHGTMIFLMESNELCLCNMNTLDYTSLALPVTSNVTAIQFLTIESGDSCAPHTYLNEFDVFFVGYASGQIDIHQLKLGTTNGWEVEKLSTLECALSESPVVGIDASARIQYSEPSGEDKLSSIIISDVKVTARTGDDQRHTFS</sequence>
<dbReference type="PROSITE" id="PS50197">
    <property type="entry name" value="BEACH"/>
    <property type="match status" value="1"/>
</dbReference>
<dbReference type="PANTHER" id="PTHR13743">
    <property type="entry name" value="BEIGE/BEACH-RELATED"/>
    <property type="match status" value="1"/>
</dbReference>
<keyword evidence="8" id="KW-1185">Reference proteome</keyword>
<dbReference type="InterPro" id="IPR011993">
    <property type="entry name" value="PH-like_dom_sf"/>
</dbReference>
<dbReference type="PROSITE" id="PS51783">
    <property type="entry name" value="PH_BEACH"/>
    <property type="match status" value="1"/>
</dbReference>